<dbReference type="RefSeq" id="WP_064808589.1">
    <property type="nucleotide sequence ID" value="NZ_CP016023.1"/>
</dbReference>
<sequence length="59" mass="7051">MKFLLALPFIGLLWVPFYNQETPALFGFPFFYWYQFLWVPITSALIWIVFKNGQSKGEE</sequence>
<dbReference type="PANTHER" id="PTHR40034">
    <property type="entry name" value="BSL5891 PROTEIN"/>
    <property type="match status" value="1"/>
</dbReference>
<accession>A0A192A611</accession>
<dbReference type="EMBL" id="CP016023">
    <property type="protein sequence ID" value="ANJ75778.1"/>
    <property type="molecule type" value="Genomic_DNA"/>
</dbReference>
<organism evidence="1 2">
    <name type="scientific">Ralstonia insidiosa</name>
    <dbReference type="NCBI Taxonomy" id="190721"/>
    <lineage>
        <taxon>Bacteria</taxon>
        <taxon>Pseudomonadati</taxon>
        <taxon>Pseudomonadota</taxon>
        <taxon>Betaproteobacteria</taxon>
        <taxon>Burkholderiales</taxon>
        <taxon>Burkholderiaceae</taxon>
        <taxon>Ralstonia</taxon>
    </lineage>
</organism>
<dbReference type="OrthoDB" id="123261at2"/>
<dbReference type="Proteomes" id="UP000078572">
    <property type="component" value="Chromosome 2"/>
</dbReference>
<evidence type="ECO:0000313" key="2">
    <source>
        <dbReference type="Proteomes" id="UP000078572"/>
    </source>
</evidence>
<dbReference type="Pfam" id="PF11755">
    <property type="entry name" value="DUF3311"/>
    <property type="match status" value="1"/>
</dbReference>
<name>A0A192A611_9RALS</name>
<dbReference type="InterPro" id="IPR021741">
    <property type="entry name" value="DUF3311"/>
</dbReference>
<reference evidence="2" key="1">
    <citation type="submission" date="2016-06" db="EMBL/GenBank/DDBJ databases">
        <authorList>
            <person name="Xu Y."/>
            <person name="Nagy A."/>
            <person name="Yan X."/>
            <person name="Kim S.W."/>
            <person name="Haley B."/>
            <person name="Liu N.T."/>
            <person name="Nou X."/>
        </authorList>
    </citation>
    <scope>NUCLEOTIDE SEQUENCE [LARGE SCALE GENOMIC DNA]</scope>
    <source>
        <strain evidence="2">ATCC 49129</strain>
    </source>
</reference>
<dbReference type="PANTHER" id="PTHR40034:SF1">
    <property type="entry name" value="BSL5891 PROTEIN"/>
    <property type="match status" value="1"/>
</dbReference>
<keyword evidence="2" id="KW-1185">Reference proteome</keyword>
<dbReference type="GeneID" id="61529355"/>
<protein>
    <submittedName>
        <fullName evidence="1">Uncharacterized protein</fullName>
    </submittedName>
</protein>
<dbReference type="STRING" id="190721.ACS15_5497"/>
<proteinExistence type="predicted"/>
<evidence type="ECO:0000313" key="1">
    <source>
        <dbReference type="EMBL" id="ANJ75778.1"/>
    </source>
</evidence>
<gene>
    <name evidence="1" type="ORF">A9Y76_25250</name>
</gene>
<dbReference type="AlphaFoldDB" id="A0A192A611"/>